<accession>A0AAE9IWD0</accession>
<dbReference type="Proteomes" id="UP000827892">
    <property type="component" value="Chromosome II"/>
</dbReference>
<evidence type="ECO:0000313" key="2">
    <source>
        <dbReference type="Proteomes" id="UP000827892"/>
    </source>
</evidence>
<protein>
    <submittedName>
        <fullName evidence="1">Uncharacterized protein</fullName>
    </submittedName>
</protein>
<proteinExistence type="predicted"/>
<sequence length="84" mass="9635">MTRNFLFLSRLENLDCLVLSRINACLVSRSQMLAFSRLANSRSCKCSQFLISRARQDKTSPENFLQDLQGFSFLPDANARETEL</sequence>
<gene>
    <name evidence="1" type="ORF">L3Y34_019163</name>
</gene>
<evidence type="ECO:0000313" key="1">
    <source>
        <dbReference type="EMBL" id="ULU07921.1"/>
    </source>
</evidence>
<reference evidence="1 2" key="1">
    <citation type="submission" date="2022-05" db="EMBL/GenBank/DDBJ databases">
        <title>Chromosome-level reference genomes for two strains of Caenorhabditis briggsae: an improved platform for comparative genomics.</title>
        <authorList>
            <person name="Stevens L."/>
            <person name="Andersen E.C."/>
        </authorList>
    </citation>
    <scope>NUCLEOTIDE SEQUENCE [LARGE SCALE GENOMIC DNA]</scope>
    <source>
        <strain evidence="1">QX1410_ONT</strain>
        <tissue evidence="1">Whole-organism</tissue>
    </source>
</reference>
<dbReference type="EMBL" id="CP090892">
    <property type="protein sequence ID" value="ULU07921.1"/>
    <property type="molecule type" value="Genomic_DNA"/>
</dbReference>
<name>A0AAE9IWD0_CAEBR</name>
<organism evidence="1 2">
    <name type="scientific">Caenorhabditis briggsae</name>
    <dbReference type="NCBI Taxonomy" id="6238"/>
    <lineage>
        <taxon>Eukaryota</taxon>
        <taxon>Metazoa</taxon>
        <taxon>Ecdysozoa</taxon>
        <taxon>Nematoda</taxon>
        <taxon>Chromadorea</taxon>
        <taxon>Rhabditida</taxon>
        <taxon>Rhabditina</taxon>
        <taxon>Rhabditomorpha</taxon>
        <taxon>Rhabditoidea</taxon>
        <taxon>Rhabditidae</taxon>
        <taxon>Peloderinae</taxon>
        <taxon>Caenorhabditis</taxon>
    </lineage>
</organism>
<dbReference type="AlphaFoldDB" id="A0AAE9IWD0"/>